<gene>
    <name evidence="1" type="ORF">SAMN05660923_01425</name>
</gene>
<reference evidence="1 2" key="1">
    <citation type="submission" date="2016-10" db="EMBL/GenBank/DDBJ databases">
        <authorList>
            <person name="de Groot N.N."/>
        </authorList>
    </citation>
    <scope>NUCLEOTIDE SEQUENCE [LARGE SCALE GENOMIC DNA]</scope>
    <source>
        <strain evidence="1 2">DSM 23310</strain>
    </source>
</reference>
<organism evidence="1 2">
    <name type="scientific">Tepidimicrobium xylanilyticum</name>
    <dbReference type="NCBI Taxonomy" id="1123352"/>
    <lineage>
        <taxon>Bacteria</taxon>
        <taxon>Bacillati</taxon>
        <taxon>Bacillota</taxon>
        <taxon>Tissierellia</taxon>
        <taxon>Tissierellales</taxon>
        <taxon>Tepidimicrobiaceae</taxon>
        <taxon>Tepidimicrobium</taxon>
    </lineage>
</organism>
<protein>
    <recommendedName>
        <fullName evidence="3">Peptidase family M3</fullName>
    </recommendedName>
</protein>
<keyword evidence="2" id="KW-1185">Reference proteome</keyword>
<dbReference type="OrthoDB" id="9762795at2"/>
<dbReference type="EMBL" id="FNNG01000005">
    <property type="protein sequence ID" value="SDW91561.1"/>
    <property type="molecule type" value="Genomic_DNA"/>
</dbReference>
<sequence length="266" mass="31193">MLNDFLDENLNKARKIIKKYNITLENWFEDLDKISKIDSSYNLNVLIEELLDKLGFIEVKDKIKIEYRQEGFSGFAAELSPNDIRIVVEPIESLDGLRTLFHELGHAILYSLNREEGLFRILLASIDEAMAVAFEYIAPVILFDSYNIEKIYELMILEYTRCAISALLEFDLWQDLNKAEELYVRHYNKLGLEVNDSGIWTYDSFRSIDPVYIHNYVVGAKLAEKLIDYLSQKYSKDYNAWGKWLYQNVYIDGSKTRLKDKIKFTS</sequence>
<dbReference type="RefSeq" id="WP_093752230.1">
    <property type="nucleotide sequence ID" value="NZ_BSYN01000007.1"/>
</dbReference>
<dbReference type="Proteomes" id="UP000198828">
    <property type="component" value="Unassembled WGS sequence"/>
</dbReference>
<evidence type="ECO:0000313" key="1">
    <source>
        <dbReference type="EMBL" id="SDW91561.1"/>
    </source>
</evidence>
<accession>A0A1H2XFJ6</accession>
<dbReference type="AlphaFoldDB" id="A0A1H2XFJ6"/>
<evidence type="ECO:0000313" key="2">
    <source>
        <dbReference type="Proteomes" id="UP000198828"/>
    </source>
</evidence>
<name>A0A1H2XFJ6_9FIRM</name>
<dbReference type="SUPFAM" id="SSF55486">
    <property type="entry name" value="Metalloproteases ('zincins'), catalytic domain"/>
    <property type="match status" value="1"/>
</dbReference>
<evidence type="ECO:0008006" key="3">
    <source>
        <dbReference type="Google" id="ProtNLM"/>
    </source>
</evidence>
<dbReference type="Gene3D" id="1.10.1370.30">
    <property type="match status" value="1"/>
</dbReference>
<proteinExistence type="predicted"/>